<dbReference type="InterPro" id="IPR053912">
    <property type="entry name" value="PGAP2IP_TM_1nd"/>
</dbReference>
<feature type="domain" description="PGAP2IP first transmembrane" evidence="4">
    <location>
        <begin position="283"/>
        <end position="437"/>
    </location>
</feature>
<feature type="domain" description="PGAP2IP second transmembrane" evidence="3">
    <location>
        <begin position="460"/>
        <end position="633"/>
    </location>
</feature>
<feature type="transmembrane region" description="Helical" evidence="1">
    <location>
        <begin position="21"/>
        <end position="44"/>
    </location>
</feature>
<feature type="domain" description="CWH43-like N-terminal" evidence="2">
    <location>
        <begin position="18"/>
        <end position="230"/>
    </location>
</feature>
<dbReference type="InterPro" id="IPR053911">
    <property type="entry name" value="PGAP2IP_TM_2nd"/>
</dbReference>
<dbReference type="AlphaFoldDB" id="A0A9P6KGK1"/>
<dbReference type="Proteomes" id="UP000780801">
    <property type="component" value="Unassembled WGS sequence"/>
</dbReference>
<dbReference type="Pfam" id="PF23021">
    <property type="entry name" value="6TM_2nd_PGAP2IP"/>
    <property type="match status" value="1"/>
</dbReference>
<feature type="transmembrane region" description="Helical" evidence="1">
    <location>
        <begin position="653"/>
        <end position="671"/>
    </location>
</feature>
<dbReference type="Pfam" id="PF23022">
    <property type="entry name" value="6TM_1st_PGAP2IP"/>
    <property type="match status" value="1"/>
</dbReference>
<feature type="transmembrane region" description="Helical" evidence="1">
    <location>
        <begin position="550"/>
        <end position="568"/>
    </location>
</feature>
<proteinExistence type="predicted"/>
<feature type="transmembrane region" description="Helical" evidence="1">
    <location>
        <begin position="462"/>
        <end position="480"/>
    </location>
</feature>
<comment type="caution">
    <text evidence="6">The sequence shown here is derived from an EMBL/GenBank/DDBJ whole genome shotgun (WGS) entry which is preliminary data.</text>
</comment>
<organism evidence="6 7">
    <name type="scientific">Lunasporangiospora selenospora</name>
    <dbReference type="NCBI Taxonomy" id="979761"/>
    <lineage>
        <taxon>Eukaryota</taxon>
        <taxon>Fungi</taxon>
        <taxon>Fungi incertae sedis</taxon>
        <taxon>Mucoromycota</taxon>
        <taxon>Mortierellomycotina</taxon>
        <taxon>Mortierellomycetes</taxon>
        <taxon>Mortierellales</taxon>
        <taxon>Mortierellaceae</taxon>
        <taxon>Lunasporangiospora</taxon>
    </lineage>
</organism>
<evidence type="ECO:0000313" key="7">
    <source>
        <dbReference type="Proteomes" id="UP000780801"/>
    </source>
</evidence>
<feature type="transmembrane region" description="Helical" evidence="1">
    <location>
        <begin position="204"/>
        <end position="226"/>
    </location>
</feature>
<dbReference type="InterPro" id="IPR019402">
    <property type="entry name" value="CWH43_N"/>
</dbReference>
<feature type="transmembrane region" description="Helical" evidence="1">
    <location>
        <begin position="279"/>
        <end position="300"/>
    </location>
</feature>
<dbReference type="Gene3D" id="3.60.10.10">
    <property type="entry name" value="Endonuclease/exonuclease/phosphatase"/>
    <property type="match status" value="1"/>
</dbReference>
<gene>
    <name evidence="6" type="ORF">BGW38_008357</name>
</gene>
<evidence type="ECO:0000256" key="1">
    <source>
        <dbReference type="SAM" id="Phobius"/>
    </source>
</evidence>
<keyword evidence="1" id="KW-1133">Transmembrane helix</keyword>
<evidence type="ECO:0000259" key="5">
    <source>
        <dbReference type="Pfam" id="PF23226"/>
    </source>
</evidence>
<keyword evidence="7" id="KW-1185">Reference proteome</keyword>
<dbReference type="GO" id="GO:0031505">
    <property type="term" value="P:fungal-type cell wall organization"/>
    <property type="evidence" value="ECO:0007669"/>
    <property type="project" value="TreeGrafter"/>
</dbReference>
<dbReference type="PANTHER" id="PTHR14859:SF1">
    <property type="entry name" value="PGAP2-INTERACTING PROTEIN"/>
    <property type="match status" value="1"/>
</dbReference>
<feature type="domain" description="PGAP2IP C-terminal nuclease-like" evidence="5">
    <location>
        <begin position="687"/>
        <end position="924"/>
    </location>
</feature>
<dbReference type="PANTHER" id="PTHR14859">
    <property type="entry name" value="CALCOFLUOR WHITE HYPERSENSITIVE PROTEIN PRECURSOR"/>
    <property type="match status" value="1"/>
</dbReference>
<sequence length="969" mass="108123">MAHPAEKKGLVLARIPGTSVPLAHTVFGASAFVIALLVGCYAHYYKIVKNGVAGYPDEWFPSVSAATGDWYPERNICQILIALTSGPRFALCFLWYLLTTRNVPANGSKGFAKFLLTNDILRTVACGGWVYITSSDDHDVHDIAMIVYLLCTVPHVVGTIKTAPQNPQAQKYRKLFAYTFFGALFPMVYFFIQHNVHRIPGAYTHYAFFEWSLIISDLAFDAVCMLDFGTFEFRIVDIGPNGKVDTPGVTRAELKTYGGSEGVSAQVNPFDIVSFVSDVYLGFVFWSMLTSLPLMIWYFPLWHMGISGYEAFLFCNLTAVLLGINFLRRGIERAKGFFHLLSLVGVLSFKIADPAQRLMAVAAGVSLSLLTWGATLFGQRHQNGRAERGVMTLALGLVLHNVVKQAWWANNPIWPIMNENNGGQNVVGLALGVLACIQVMFRKEPNAEEPQIVRGNKSGESCLLAAIGAGGYLFCLHSMFTDSSTISRWSLGGYPNTGPNPVIGGLMVIIGMSVGLVLSSKRRWVTSLLWWAVGSSGLAVLHFYEGDMSFAGGIVFTVYALSLFPVVFRSLARQPPGRTYLLAMLVYNILALAHVWVVAYAFVPGGEVMREHTDYVLIAMQACILLGVFNANADAWGAVTQARAHAAFSTTRLLSKITLVGLVLSSANITYKRTPKSAPQPHHPEHKLITAGIWTIHFAIDNDMWNSELRMRDAIRDLELDVIGLLESDLQRIIMGNRDLTQFLSEDLNMYADYGPGPTKHTWGCTMLSKFPIKRSTHHLLPSPKGELACAIHATLDVYGKEVDVIVSHNGQEEDLLDRQLQTTELGRIMRESDNPFLFLGYVVTRPGQGNEIYELLMNGGHVHDVEVSDWDRWCQYLAFRGVKRTGYARVSHGGITDTEIQVGKYQLLENHPTSWDKTQSLEEFRKEETYQQMEESQVPEGMRFPSMFYGQGIRRHRFHVFDRPYYYV</sequence>
<dbReference type="InterPro" id="IPR057315">
    <property type="entry name" value="Exo_endo_phos_PGAP2IP_C"/>
</dbReference>
<evidence type="ECO:0008006" key="8">
    <source>
        <dbReference type="Google" id="ProtNLM"/>
    </source>
</evidence>
<dbReference type="Pfam" id="PF23226">
    <property type="entry name" value="Exo_endo_phos_PGAP2IP"/>
    <property type="match status" value="1"/>
</dbReference>
<keyword evidence="1" id="KW-0812">Transmembrane</keyword>
<evidence type="ECO:0000313" key="6">
    <source>
        <dbReference type="EMBL" id="KAF9583840.1"/>
    </source>
</evidence>
<feature type="transmembrane region" description="Helical" evidence="1">
    <location>
        <begin position="525"/>
        <end position="544"/>
    </location>
</feature>
<dbReference type="OrthoDB" id="68581at2759"/>
<dbReference type="Pfam" id="PF10277">
    <property type="entry name" value="Frag1"/>
    <property type="match status" value="1"/>
</dbReference>
<evidence type="ECO:0000259" key="4">
    <source>
        <dbReference type="Pfam" id="PF23022"/>
    </source>
</evidence>
<evidence type="ECO:0000259" key="3">
    <source>
        <dbReference type="Pfam" id="PF23021"/>
    </source>
</evidence>
<evidence type="ECO:0000259" key="2">
    <source>
        <dbReference type="Pfam" id="PF10277"/>
    </source>
</evidence>
<name>A0A9P6KGK1_9FUNG</name>
<feature type="transmembrane region" description="Helical" evidence="1">
    <location>
        <begin position="580"/>
        <end position="603"/>
    </location>
</feature>
<dbReference type="FunFam" id="3.60.10.10:FF:000031">
    <property type="entry name" value="Calcofluor white hypersensitive protein"/>
    <property type="match status" value="1"/>
</dbReference>
<protein>
    <recommendedName>
        <fullName evidence="8">Frag1/DRAM/Sfk1 family-domain-containing protein</fullName>
    </recommendedName>
</protein>
<reference evidence="6" key="1">
    <citation type="journal article" date="2020" name="Fungal Divers.">
        <title>Resolving the Mortierellaceae phylogeny through synthesis of multi-gene phylogenetics and phylogenomics.</title>
        <authorList>
            <person name="Vandepol N."/>
            <person name="Liber J."/>
            <person name="Desiro A."/>
            <person name="Na H."/>
            <person name="Kennedy M."/>
            <person name="Barry K."/>
            <person name="Grigoriev I.V."/>
            <person name="Miller A.N."/>
            <person name="O'Donnell K."/>
            <person name="Stajich J.E."/>
            <person name="Bonito G."/>
        </authorList>
    </citation>
    <scope>NUCLEOTIDE SEQUENCE</scope>
    <source>
        <strain evidence="6">KOD1015</strain>
    </source>
</reference>
<keyword evidence="1" id="KW-0472">Membrane</keyword>
<feature type="transmembrane region" description="Helical" evidence="1">
    <location>
        <begin position="500"/>
        <end position="518"/>
    </location>
</feature>
<dbReference type="SUPFAM" id="SSF56219">
    <property type="entry name" value="DNase I-like"/>
    <property type="match status" value="1"/>
</dbReference>
<dbReference type="GO" id="GO:0006506">
    <property type="term" value="P:GPI anchor biosynthetic process"/>
    <property type="evidence" value="ECO:0007669"/>
    <property type="project" value="TreeGrafter"/>
</dbReference>
<dbReference type="InterPro" id="IPR051916">
    <property type="entry name" value="GPI-anchor_lipid_remodeler"/>
</dbReference>
<feature type="transmembrane region" description="Helical" evidence="1">
    <location>
        <begin position="175"/>
        <end position="192"/>
    </location>
</feature>
<dbReference type="InterPro" id="IPR036691">
    <property type="entry name" value="Endo/exonu/phosph_ase_sf"/>
</dbReference>
<dbReference type="GO" id="GO:0005783">
    <property type="term" value="C:endoplasmic reticulum"/>
    <property type="evidence" value="ECO:0007669"/>
    <property type="project" value="TreeGrafter"/>
</dbReference>
<feature type="transmembrane region" description="Helical" evidence="1">
    <location>
        <begin position="615"/>
        <end position="633"/>
    </location>
</feature>
<dbReference type="EMBL" id="JAABOA010000574">
    <property type="protein sequence ID" value="KAF9583840.1"/>
    <property type="molecule type" value="Genomic_DNA"/>
</dbReference>
<dbReference type="GO" id="GO:0016020">
    <property type="term" value="C:membrane"/>
    <property type="evidence" value="ECO:0007669"/>
    <property type="project" value="GOC"/>
</dbReference>
<accession>A0A9P6KGK1</accession>
<feature type="transmembrane region" description="Helical" evidence="1">
    <location>
        <begin position="306"/>
        <end position="324"/>
    </location>
</feature>